<dbReference type="EMBL" id="MLIK01000019">
    <property type="protein sequence ID" value="OHU20747.1"/>
    <property type="molecule type" value="Genomic_DNA"/>
</dbReference>
<dbReference type="SUPFAM" id="SSF56645">
    <property type="entry name" value="Acyl-CoA dehydrogenase NM domain-like"/>
    <property type="match status" value="1"/>
</dbReference>
<dbReference type="Gene3D" id="1.20.140.10">
    <property type="entry name" value="Butyryl-CoA Dehydrogenase, subunit A, domain 3"/>
    <property type="match status" value="1"/>
</dbReference>
<dbReference type="InterPro" id="IPR009100">
    <property type="entry name" value="AcylCoA_DH/oxidase_NM_dom_sf"/>
</dbReference>
<dbReference type="PANTHER" id="PTHR43884:SF20">
    <property type="entry name" value="ACYL-COA DEHYDROGENASE FADE28"/>
    <property type="match status" value="1"/>
</dbReference>
<name>A0A1S1L4S5_9MYCO</name>
<dbReference type="Gene3D" id="1.10.540.10">
    <property type="entry name" value="Acyl-CoA dehydrogenase/oxidase, N-terminal domain"/>
    <property type="match status" value="1"/>
</dbReference>
<dbReference type="InterPro" id="IPR036250">
    <property type="entry name" value="AcylCo_DH-like_C"/>
</dbReference>
<keyword evidence="4" id="KW-0274">FAD</keyword>
<comment type="cofactor">
    <cofactor evidence="1">
        <name>FAD</name>
        <dbReference type="ChEBI" id="CHEBI:57692"/>
    </cofactor>
</comment>
<evidence type="ECO:0000313" key="9">
    <source>
        <dbReference type="Proteomes" id="UP000179616"/>
    </source>
</evidence>
<dbReference type="SUPFAM" id="SSF47203">
    <property type="entry name" value="Acyl-CoA dehydrogenase C-terminal domain-like"/>
    <property type="match status" value="1"/>
</dbReference>
<comment type="similarity">
    <text evidence="2">Belongs to the acyl-CoA dehydrogenase family.</text>
</comment>
<evidence type="ECO:0000256" key="4">
    <source>
        <dbReference type="ARBA" id="ARBA00022827"/>
    </source>
</evidence>
<organism evidence="8 9">
    <name type="scientific">Mycobacteroides franklinii</name>
    <dbReference type="NCBI Taxonomy" id="948102"/>
    <lineage>
        <taxon>Bacteria</taxon>
        <taxon>Bacillati</taxon>
        <taxon>Actinomycetota</taxon>
        <taxon>Actinomycetes</taxon>
        <taxon>Mycobacteriales</taxon>
        <taxon>Mycobacteriaceae</taxon>
        <taxon>Mycobacteroides</taxon>
    </lineage>
</organism>
<dbReference type="STRING" id="948102.BKG76_08225"/>
<sequence>MASGPGIGGTVSPSANAERQMLRDTVRSLVTKRADSSAVRAAMESEHGYDENLWTVLCEQVGAAALLVPEELGGAGGELADAAVVVEELGRGLVPSPLMGTLWAELALLDTGCTGELLESLAAGESIGTVAFDPGYVVNGDIADVVLTLEGDEVRQAATVSATPLSTMDPTRRLAALAVTESTPIGAAPGLLDKAGLLLAAEQVGAAARALELTVEYTKTRVQFGRAIGGFQALKHRMADLYVLVESARAAVYHAIQDPTPEAATVARIKASEALSTVSGDSIQLHGGIAITWEHDAHLYFKRAHGSALLLGTPRQLLPSLESAAGL</sequence>
<evidence type="ECO:0000313" key="8">
    <source>
        <dbReference type="EMBL" id="OHU20747.1"/>
    </source>
</evidence>
<dbReference type="InterPro" id="IPR037069">
    <property type="entry name" value="AcylCoA_DH/ox_N_sf"/>
</dbReference>
<gene>
    <name evidence="8" type="ORF">BKG76_08225</name>
</gene>
<keyword evidence="5" id="KW-0560">Oxidoreductase</keyword>
<dbReference type="InterPro" id="IPR009075">
    <property type="entry name" value="AcylCo_DH/oxidase_C"/>
</dbReference>
<dbReference type="PANTHER" id="PTHR43884">
    <property type="entry name" value="ACYL-COA DEHYDROGENASE"/>
    <property type="match status" value="1"/>
</dbReference>
<comment type="caution">
    <text evidence="8">The sequence shown here is derived from an EMBL/GenBank/DDBJ whole genome shotgun (WGS) entry which is preliminary data.</text>
</comment>
<dbReference type="GO" id="GO:0050660">
    <property type="term" value="F:flavin adenine dinucleotide binding"/>
    <property type="evidence" value="ECO:0007669"/>
    <property type="project" value="InterPro"/>
</dbReference>
<feature type="domain" description="Acyl-CoA dehydrogenase/oxidase N-terminal" evidence="7">
    <location>
        <begin position="17"/>
        <end position="97"/>
    </location>
</feature>
<dbReference type="AlphaFoldDB" id="A0A1S1L4S5"/>
<dbReference type="Proteomes" id="UP000179616">
    <property type="component" value="Unassembled WGS sequence"/>
</dbReference>
<evidence type="ECO:0000256" key="3">
    <source>
        <dbReference type="ARBA" id="ARBA00022630"/>
    </source>
</evidence>
<protein>
    <submittedName>
        <fullName evidence="8">Acyl-CoA dehydrogenase</fullName>
    </submittedName>
</protein>
<dbReference type="Pfam" id="PF00441">
    <property type="entry name" value="Acyl-CoA_dh_1"/>
    <property type="match status" value="1"/>
</dbReference>
<feature type="domain" description="Acyl-CoA dehydrogenase/oxidase C-terminal" evidence="6">
    <location>
        <begin position="195"/>
        <end position="313"/>
    </location>
</feature>
<reference evidence="8 9" key="1">
    <citation type="submission" date="2016-10" db="EMBL/GenBank/DDBJ databases">
        <title>Evaluation of Human, Veterinary and Environmental Mycobacterium chelonae Isolates by Core Genome Phylogenomic Analysis, Targeted Gene Comparison, and Anti-microbial Susceptibility Patterns: A Tale of Mistaken Identities.</title>
        <authorList>
            <person name="Fogelson S.B."/>
            <person name="Camus A.C."/>
            <person name="Lorenz W."/>
            <person name="Vasireddy R."/>
            <person name="Vasireddy S."/>
            <person name="Smith T."/>
            <person name="Brown-Elliott B.A."/>
            <person name="Wallace R.J.Jr."/>
            <person name="Hasan N.A."/>
            <person name="Reischl U."/>
            <person name="Sanchez S."/>
        </authorList>
    </citation>
    <scope>NUCLEOTIDE SEQUENCE [LARGE SCALE GENOMIC DNA]</scope>
    <source>
        <strain evidence="8 9">1559</strain>
    </source>
</reference>
<evidence type="ECO:0000256" key="5">
    <source>
        <dbReference type="ARBA" id="ARBA00023002"/>
    </source>
</evidence>
<keyword evidence="3" id="KW-0285">Flavoprotein</keyword>
<dbReference type="GO" id="GO:0003995">
    <property type="term" value="F:acyl-CoA dehydrogenase activity"/>
    <property type="evidence" value="ECO:0007669"/>
    <property type="project" value="TreeGrafter"/>
</dbReference>
<accession>A0A1S1L4S5</accession>
<evidence type="ECO:0000256" key="2">
    <source>
        <dbReference type="ARBA" id="ARBA00009347"/>
    </source>
</evidence>
<evidence type="ECO:0000259" key="6">
    <source>
        <dbReference type="Pfam" id="PF00441"/>
    </source>
</evidence>
<dbReference type="InterPro" id="IPR013786">
    <property type="entry name" value="AcylCoA_DH/ox_N"/>
</dbReference>
<dbReference type="Pfam" id="PF02771">
    <property type="entry name" value="Acyl-CoA_dh_N"/>
    <property type="match status" value="1"/>
</dbReference>
<evidence type="ECO:0000259" key="7">
    <source>
        <dbReference type="Pfam" id="PF02771"/>
    </source>
</evidence>
<evidence type="ECO:0000256" key="1">
    <source>
        <dbReference type="ARBA" id="ARBA00001974"/>
    </source>
</evidence>
<proteinExistence type="inferred from homology"/>